<keyword evidence="2" id="KW-1185">Reference proteome</keyword>
<sequence length="271" mass="30840">MIHRFCISHTEPLLPESWYDDCIALGDFQPDSVLHVRQLDQFWHEARPMIYGSAGTYVLPIAIERFADDAKLIEICSYRKRILPSSEGRESVVYGGMRELSFGKFQKEAELSVFIPRADLEFLVSPPLYLEKSVIKHYVQEQVIDRRDVVDYTSLAVEMGVLDSNSTSEFLAAKHCIPGGVELGIYPKAWLTRQLSSLELIGKQFLCRYGDRVKKYDMRKVRSVSFLSECLGSFLLISHLMEKYSNNIPADIFGYLTVAVEGNSTYSLGVK</sequence>
<evidence type="ECO:0000313" key="1">
    <source>
        <dbReference type="EMBL" id="SPM43073.1"/>
    </source>
</evidence>
<reference evidence="1 2" key="1">
    <citation type="submission" date="2017-01" db="EMBL/GenBank/DDBJ databases">
        <authorList>
            <consortium name="Urmite Genomes"/>
        </authorList>
    </citation>
    <scope>NUCLEOTIDE SEQUENCE [LARGE SCALE GENOMIC DNA]</scope>
    <source>
        <strain evidence="1 2">AB215</strain>
    </source>
</reference>
<evidence type="ECO:0000313" key="2">
    <source>
        <dbReference type="Proteomes" id="UP000240424"/>
    </source>
</evidence>
<accession>A0A2U3PH70</accession>
<proteinExistence type="predicted"/>
<name>A0A2U3PH70_9MYCO</name>
<organism evidence="1 2">
    <name type="scientific">Mycobacterium numidiamassiliense</name>
    <dbReference type="NCBI Taxonomy" id="1841861"/>
    <lineage>
        <taxon>Bacteria</taxon>
        <taxon>Bacillati</taxon>
        <taxon>Actinomycetota</taxon>
        <taxon>Actinomycetes</taxon>
        <taxon>Mycobacteriales</taxon>
        <taxon>Mycobacteriaceae</taxon>
        <taxon>Mycobacterium</taxon>
    </lineage>
</organism>
<protein>
    <submittedName>
        <fullName evidence="1">Uncharacterized protein</fullName>
    </submittedName>
</protein>
<gene>
    <name evidence="1" type="ORF">MNAB215_5295</name>
</gene>
<dbReference type="AlphaFoldDB" id="A0A2U3PH70"/>
<dbReference type="EMBL" id="FUEZ01000004">
    <property type="protein sequence ID" value="SPM43073.1"/>
    <property type="molecule type" value="Genomic_DNA"/>
</dbReference>
<dbReference type="Proteomes" id="UP000240424">
    <property type="component" value="Unassembled WGS sequence"/>
</dbReference>